<dbReference type="PROSITE" id="PS51935">
    <property type="entry name" value="NLPC_P60"/>
    <property type="match status" value="1"/>
</dbReference>
<dbReference type="Gene3D" id="3.90.1720.10">
    <property type="entry name" value="endopeptidase domain like (from Nostoc punctiforme)"/>
    <property type="match status" value="1"/>
</dbReference>
<dbReference type="GO" id="GO:0008234">
    <property type="term" value="F:cysteine-type peptidase activity"/>
    <property type="evidence" value="ECO:0007669"/>
    <property type="project" value="UniProtKB-KW"/>
</dbReference>
<dbReference type="EC" id="3.4.19.-" evidence="6"/>
<dbReference type="AlphaFoldDB" id="A0A1T8VSK4"/>
<dbReference type="InterPro" id="IPR051794">
    <property type="entry name" value="PG_Endopeptidase_C40"/>
</dbReference>
<organism evidence="6 7">
    <name type="scientific">Mycobacteroides abscessus subsp. massiliense</name>
    <dbReference type="NCBI Taxonomy" id="1962118"/>
    <lineage>
        <taxon>Bacteria</taxon>
        <taxon>Bacillati</taxon>
        <taxon>Actinomycetota</taxon>
        <taxon>Actinomycetes</taxon>
        <taxon>Mycobacteriales</taxon>
        <taxon>Mycobacteriaceae</taxon>
        <taxon>Mycobacteroides</taxon>
        <taxon>Mycobacteroides abscessus</taxon>
    </lineage>
</organism>
<keyword evidence="4" id="KW-0788">Thiol protease</keyword>
<evidence type="ECO:0000313" key="7">
    <source>
        <dbReference type="Proteomes" id="UP000190074"/>
    </source>
</evidence>
<gene>
    <name evidence="6" type="primary">pgdS</name>
    <name evidence="6" type="ORF">SAMEA2259716_05857</name>
</gene>
<dbReference type="Pfam" id="PF00877">
    <property type="entry name" value="NLPC_P60"/>
    <property type="match status" value="1"/>
</dbReference>
<protein>
    <submittedName>
        <fullName evidence="6">Secreted protein</fullName>
        <ecNumber evidence="6">3.4.19.-</ecNumber>
    </submittedName>
</protein>
<sequence>MVSSVYEATGFVMPRTSENQVNVGMAVDAGNLQPGDCVFFNKGGDYGHVAIAISDHEIVEAPKRGTTVSVRSFDPYASNVTIRRVA</sequence>
<dbReference type="PANTHER" id="PTHR47359">
    <property type="entry name" value="PEPTIDOGLYCAN DL-ENDOPEPTIDASE CWLO"/>
    <property type="match status" value="1"/>
</dbReference>
<dbReference type="EMBL" id="FVGW01000039">
    <property type="protein sequence ID" value="SKN08005.1"/>
    <property type="molecule type" value="Genomic_DNA"/>
</dbReference>
<dbReference type="InterPro" id="IPR038765">
    <property type="entry name" value="Papain-like_cys_pep_sf"/>
</dbReference>
<dbReference type="SUPFAM" id="SSF54001">
    <property type="entry name" value="Cysteine proteinases"/>
    <property type="match status" value="1"/>
</dbReference>
<dbReference type="GO" id="GO:0006508">
    <property type="term" value="P:proteolysis"/>
    <property type="evidence" value="ECO:0007669"/>
    <property type="project" value="UniProtKB-KW"/>
</dbReference>
<evidence type="ECO:0000256" key="2">
    <source>
        <dbReference type="ARBA" id="ARBA00022670"/>
    </source>
</evidence>
<name>A0A1T8VSK4_9MYCO</name>
<accession>A0A1T8VSK4</accession>
<proteinExistence type="inferred from homology"/>
<dbReference type="InterPro" id="IPR000064">
    <property type="entry name" value="NLP_P60_dom"/>
</dbReference>
<keyword evidence="2" id="KW-0645">Protease</keyword>
<dbReference type="PANTHER" id="PTHR47359:SF3">
    <property type="entry name" value="NLP_P60 DOMAIN-CONTAINING PROTEIN-RELATED"/>
    <property type="match status" value="1"/>
</dbReference>
<evidence type="ECO:0000259" key="5">
    <source>
        <dbReference type="PROSITE" id="PS51935"/>
    </source>
</evidence>
<dbReference type="Proteomes" id="UP000190074">
    <property type="component" value="Unassembled WGS sequence"/>
</dbReference>
<comment type="similarity">
    <text evidence="1">Belongs to the peptidase C40 family.</text>
</comment>
<evidence type="ECO:0000256" key="4">
    <source>
        <dbReference type="ARBA" id="ARBA00022807"/>
    </source>
</evidence>
<reference evidence="6 7" key="1">
    <citation type="submission" date="2016-11" db="EMBL/GenBank/DDBJ databases">
        <authorList>
            <consortium name="Pathogen Informatics"/>
        </authorList>
    </citation>
    <scope>NUCLEOTIDE SEQUENCE [LARGE SCALE GENOMIC DNA]</scope>
    <source>
        <strain evidence="6 7">911</strain>
    </source>
</reference>
<feature type="domain" description="NlpC/P60" evidence="5">
    <location>
        <begin position="1"/>
        <end position="86"/>
    </location>
</feature>
<evidence type="ECO:0000256" key="1">
    <source>
        <dbReference type="ARBA" id="ARBA00007074"/>
    </source>
</evidence>
<evidence type="ECO:0000256" key="3">
    <source>
        <dbReference type="ARBA" id="ARBA00022801"/>
    </source>
</evidence>
<evidence type="ECO:0000313" key="6">
    <source>
        <dbReference type="EMBL" id="SKN08005.1"/>
    </source>
</evidence>
<keyword evidence="3 6" id="KW-0378">Hydrolase</keyword>